<dbReference type="Proteomes" id="UP000019593">
    <property type="component" value="Chromosome"/>
</dbReference>
<dbReference type="InterPro" id="IPR028098">
    <property type="entry name" value="Glyco_trans_4-like_N"/>
</dbReference>
<protein>
    <recommendedName>
        <fullName evidence="1">Glycosyltransferase subfamily 4-like N-terminal domain-containing protein</fullName>
    </recommendedName>
</protein>
<dbReference type="Pfam" id="PF13692">
    <property type="entry name" value="Glyco_trans_1_4"/>
    <property type="match status" value="1"/>
</dbReference>
<feature type="domain" description="Glycosyltransferase subfamily 4-like N-terminal" evidence="1">
    <location>
        <begin position="49"/>
        <end position="149"/>
    </location>
</feature>
<dbReference type="PANTHER" id="PTHR45947:SF3">
    <property type="entry name" value="SULFOQUINOVOSYL TRANSFERASE SQD2"/>
    <property type="match status" value="1"/>
</dbReference>
<dbReference type="GO" id="GO:0016757">
    <property type="term" value="F:glycosyltransferase activity"/>
    <property type="evidence" value="ECO:0007669"/>
    <property type="project" value="UniProtKB-ARBA"/>
</dbReference>
<evidence type="ECO:0000313" key="2">
    <source>
        <dbReference type="EMBL" id="AHM05433.1"/>
    </source>
</evidence>
<keyword evidence="3" id="KW-1185">Reference proteome</keyword>
<sequence length="334" mass="36184">MLRIVHLVDDTTAGGVMRVLHHICSCPRMARLGAHRVVSLSRGRATPLALEADILVSHLSISWRRLPALIQLRATHAHVPMVHVEHSYTEAFMAQNVFRRARFLTLLSTAYALFDRVVAVSAAQGHWLRGRGLVSPDDLCVIPSTVDLAPFLALPLPAGRPRVVGAIGRLEPQKGFDTLIPAFRACADRTLELHIYGDGNDRKALEALAAGDPRIRFRGWADPATAMAQVDAVAMPSRWEAYGLVALEARAAGRPLLAARVDGLHDHLAQGAIAVDGDGPMAWAEALNRLQETRHAIDLTARRDAARVEQARFASGWGALIGAITRPAETARAA</sequence>
<dbReference type="EMBL" id="CP004372">
    <property type="protein sequence ID" value="AHM05433.1"/>
    <property type="molecule type" value="Genomic_DNA"/>
</dbReference>
<accession>W8RVY8</accession>
<name>W8RVY8_9RHOB</name>
<dbReference type="PANTHER" id="PTHR45947">
    <property type="entry name" value="SULFOQUINOVOSYL TRANSFERASE SQD2"/>
    <property type="match status" value="1"/>
</dbReference>
<reference evidence="2 3" key="1">
    <citation type="submission" date="2013-03" db="EMBL/GenBank/DDBJ databases">
        <authorList>
            <person name="Fiebig A."/>
            <person name="Goeker M."/>
            <person name="Klenk H.-P.P."/>
        </authorList>
    </citation>
    <scope>NUCLEOTIDE SEQUENCE [LARGE SCALE GENOMIC DNA]</scope>
    <source>
        <strain evidence="3">DSM 19469</strain>
    </source>
</reference>
<dbReference type="HOGENOM" id="CLU_068408_0_0_5"/>
<dbReference type="OrthoDB" id="529131at2"/>
<gene>
    <name evidence="2" type="ORF">roselon_03170</name>
</gene>
<dbReference type="AlphaFoldDB" id="W8RVY8"/>
<dbReference type="eggNOG" id="COG0438">
    <property type="taxonomic scope" value="Bacteria"/>
</dbReference>
<organism evidence="2 3">
    <name type="scientific">Roseicyclus elongatus DSM 19469</name>
    <dbReference type="NCBI Taxonomy" id="1294273"/>
    <lineage>
        <taxon>Bacteria</taxon>
        <taxon>Pseudomonadati</taxon>
        <taxon>Pseudomonadota</taxon>
        <taxon>Alphaproteobacteria</taxon>
        <taxon>Rhodobacterales</taxon>
        <taxon>Roseobacteraceae</taxon>
        <taxon>Roseicyclus</taxon>
    </lineage>
</organism>
<dbReference type="SUPFAM" id="SSF53756">
    <property type="entry name" value="UDP-Glycosyltransferase/glycogen phosphorylase"/>
    <property type="match status" value="1"/>
</dbReference>
<dbReference type="Gene3D" id="3.40.50.2000">
    <property type="entry name" value="Glycogen Phosphorylase B"/>
    <property type="match status" value="2"/>
</dbReference>
<evidence type="ECO:0000313" key="3">
    <source>
        <dbReference type="Proteomes" id="UP000019593"/>
    </source>
</evidence>
<dbReference type="InterPro" id="IPR050194">
    <property type="entry name" value="Glycosyltransferase_grp1"/>
</dbReference>
<dbReference type="Pfam" id="PF13439">
    <property type="entry name" value="Glyco_transf_4"/>
    <property type="match status" value="1"/>
</dbReference>
<proteinExistence type="predicted"/>
<dbReference type="RefSeq" id="WP_025313091.1">
    <property type="nucleotide sequence ID" value="NZ_CP004372.1"/>
</dbReference>
<dbReference type="KEGG" id="red:roselon_03170"/>
<dbReference type="PATRIC" id="fig|1294273.3.peg.3128"/>
<dbReference type="STRING" id="1294273.roselon_03170"/>
<evidence type="ECO:0000259" key="1">
    <source>
        <dbReference type="Pfam" id="PF13439"/>
    </source>
</evidence>